<accession>A0A3S3S1Y2</accession>
<organism evidence="1 2">
    <name type="scientific">Photobacterium chitinilyticum</name>
    <dbReference type="NCBI Taxonomy" id="2485123"/>
    <lineage>
        <taxon>Bacteria</taxon>
        <taxon>Pseudomonadati</taxon>
        <taxon>Pseudomonadota</taxon>
        <taxon>Gammaproteobacteria</taxon>
        <taxon>Vibrionales</taxon>
        <taxon>Vibrionaceae</taxon>
        <taxon>Photobacterium</taxon>
    </lineage>
</organism>
<gene>
    <name evidence="1" type="ORF">EDI28_07115</name>
</gene>
<evidence type="ECO:0008006" key="3">
    <source>
        <dbReference type="Google" id="ProtNLM"/>
    </source>
</evidence>
<evidence type="ECO:0000313" key="2">
    <source>
        <dbReference type="Proteomes" id="UP000287563"/>
    </source>
</evidence>
<sequence length="135" mass="15381">MSADNTLLEPLQGCWQGRAIKTPRGPLPYSICFELQNDNTLYGVADLNVSHHHWRFYLEEDMNQLSFISTFAGNETPLYLSTSQVGSDHLTFSTVDGQYLQVQVQQQKEGYRFTIKVKGKELSETHQGIYAFITT</sequence>
<protein>
    <recommendedName>
        <fullName evidence="3">DUF1579 domain-containing protein</fullName>
    </recommendedName>
</protein>
<dbReference type="AlphaFoldDB" id="A0A3S3S1Y2"/>
<name>A0A3S3S1Y2_9GAMM</name>
<reference evidence="1 2" key="1">
    <citation type="submission" date="2018-11" db="EMBL/GenBank/DDBJ databases">
        <title>Photobacterium sp. BEI247 sp. nov., a marine bacterium isolated from Yongle Blue Hole in the South China Sea.</title>
        <authorList>
            <person name="Wang X."/>
        </authorList>
    </citation>
    <scope>NUCLEOTIDE SEQUENCE [LARGE SCALE GENOMIC DNA]</scope>
    <source>
        <strain evidence="2">BEI247</strain>
    </source>
</reference>
<comment type="caution">
    <text evidence="1">The sequence shown here is derived from an EMBL/GenBank/DDBJ whole genome shotgun (WGS) entry which is preliminary data.</text>
</comment>
<keyword evidence="2" id="KW-1185">Reference proteome</keyword>
<proteinExistence type="predicted"/>
<dbReference type="Proteomes" id="UP000287563">
    <property type="component" value="Unassembled WGS sequence"/>
</dbReference>
<evidence type="ECO:0000313" key="1">
    <source>
        <dbReference type="EMBL" id="RWX56056.1"/>
    </source>
</evidence>
<dbReference type="EMBL" id="RJLM01000002">
    <property type="protein sequence ID" value="RWX56056.1"/>
    <property type="molecule type" value="Genomic_DNA"/>
</dbReference>